<reference evidence="2 3" key="1">
    <citation type="submission" date="2023-04" db="EMBL/GenBank/DDBJ databases">
        <title>Forest soil microbial communities from Buena Vista Peninsula, Colon Province, Panama.</title>
        <authorList>
            <person name="Bouskill N."/>
        </authorList>
    </citation>
    <scope>NUCLEOTIDE SEQUENCE [LARGE SCALE GENOMIC DNA]</scope>
    <source>
        <strain evidence="2 3">AC80</strain>
    </source>
</reference>
<evidence type="ECO:0000313" key="3">
    <source>
        <dbReference type="Proteomes" id="UP001160130"/>
    </source>
</evidence>
<gene>
    <name evidence="2" type="ORF">M2272_004107</name>
</gene>
<dbReference type="RefSeq" id="WP_280834057.1">
    <property type="nucleotide sequence ID" value="NZ_JARXVE010000007.1"/>
</dbReference>
<protein>
    <submittedName>
        <fullName evidence="2">Uncharacterized protein</fullName>
    </submittedName>
</protein>
<organism evidence="2 3">
    <name type="scientific">Mycolicibacterium frederiksbergense</name>
    <dbReference type="NCBI Taxonomy" id="117567"/>
    <lineage>
        <taxon>Bacteria</taxon>
        <taxon>Bacillati</taxon>
        <taxon>Actinomycetota</taxon>
        <taxon>Actinomycetes</taxon>
        <taxon>Mycobacteriales</taxon>
        <taxon>Mycobacteriaceae</taxon>
        <taxon>Mycolicibacterium</taxon>
    </lineage>
</organism>
<accession>A0ABT6L3C0</accession>
<comment type="caution">
    <text evidence="2">The sequence shown here is derived from an EMBL/GenBank/DDBJ whole genome shotgun (WGS) entry which is preliminary data.</text>
</comment>
<feature type="region of interest" description="Disordered" evidence="1">
    <location>
        <begin position="1"/>
        <end position="33"/>
    </location>
</feature>
<keyword evidence="3" id="KW-1185">Reference proteome</keyword>
<dbReference type="Proteomes" id="UP001160130">
    <property type="component" value="Unassembled WGS sequence"/>
</dbReference>
<sequence>MRRVSSAVTGAAKGAITDAASPPTNSTVEKWKNFPGKQLKKWTGLG</sequence>
<evidence type="ECO:0000256" key="1">
    <source>
        <dbReference type="SAM" id="MobiDB-lite"/>
    </source>
</evidence>
<dbReference type="EMBL" id="JARXVE010000007">
    <property type="protein sequence ID" value="MDH6197452.1"/>
    <property type="molecule type" value="Genomic_DNA"/>
</dbReference>
<evidence type="ECO:0000313" key="2">
    <source>
        <dbReference type="EMBL" id="MDH6197452.1"/>
    </source>
</evidence>
<proteinExistence type="predicted"/>
<name>A0ABT6L3C0_9MYCO</name>